<protein>
    <submittedName>
        <fullName evidence="1">Uncharacterized protein</fullName>
    </submittedName>
</protein>
<accession>L1MET4</accession>
<name>L1MET4_9CORY</name>
<keyword evidence="2" id="KW-1185">Reference proteome</keyword>
<sequence length="43" mass="4701">MVGSVGFALDKRTKNALMLSRSTARLENRVFAYLAVDLLNSDG</sequence>
<gene>
    <name evidence="1" type="ORF">HMPREF9997_01902</name>
</gene>
<evidence type="ECO:0000313" key="2">
    <source>
        <dbReference type="Proteomes" id="UP000010445"/>
    </source>
</evidence>
<dbReference type="EMBL" id="AMEM01000024">
    <property type="protein sequence ID" value="EKX89431.1"/>
    <property type="molecule type" value="Genomic_DNA"/>
</dbReference>
<dbReference type="AlphaFoldDB" id="L1MET4"/>
<reference evidence="1 2" key="1">
    <citation type="submission" date="2012-05" db="EMBL/GenBank/DDBJ databases">
        <authorList>
            <person name="Weinstock G."/>
            <person name="Sodergren E."/>
            <person name="Lobos E.A."/>
            <person name="Fulton L."/>
            <person name="Fulton R."/>
            <person name="Courtney L."/>
            <person name="Fronick C."/>
            <person name="O'Laughlin M."/>
            <person name="Godfrey J."/>
            <person name="Wilson R.M."/>
            <person name="Miner T."/>
            <person name="Farmer C."/>
            <person name="Delehaunty K."/>
            <person name="Cordes M."/>
            <person name="Minx P."/>
            <person name="Tomlinson C."/>
            <person name="Chen J."/>
            <person name="Wollam A."/>
            <person name="Pepin K.H."/>
            <person name="Bhonagiri V."/>
            <person name="Zhang X."/>
            <person name="Suruliraj S."/>
            <person name="Warren W."/>
            <person name="Mitreva M."/>
            <person name="Mardis E.R."/>
            <person name="Wilson R.K."/>
        </authorList>
    </citation>
    <scope>NUCLEOTIDE SEQUENCE [LARGE SCALE GENOMIC DNA]</scope>
    <source>
        <strain evidence="1 2">F0235</strain>
    </source>
</reference>
<dbReference type="HOGENOM" id="CLU_3232316_0_0_11"/>
<evidence type="ECO:0000313" key="1">
    <source>
        <dbReference type="EMBL" id="EKX89431.1"/>
    </source>
</evidence>
<dbReference type="PATRIC" id="fig|1035195.3.peg.1718"/>
<dbReference type="Proteomes" id="UP000010445">
    <property type="component" value="Unassembled WGS sequence"/>
</dbReference>
<organism evidence="1 2">
    <name type="scientific">Corynebacterium durum F0235</name>
    <dbReference type="NCBI Taxonomy" id="1035195"/>
    <lineage>
        <taxon>Bacteria</taxon>
        <taxon>Bacillati</taxon>
        <taxon>Actinomycetota</taxon>
        <taxon>Actinomycetes</taxon>
        <taxon>Mycobacteriales</taxon>
        <taxon>Corynebacteriaceae</taxon>
        <taxon>Corynebacterium</taxon>
    </lineage>
</organism>
<proteinExistence type="predicted"/>
<comment type="caution">
    <text evidence="1">The sequence shown here is derived from an EMBL/GenBank/DDBJ whole genome shotgun (WGS) entry which is preliminary data.</text>
</comment>